<sequence length="118" mass="12724">MFKGLGNLGNIASMMAAFKDLPEKMQQLNQQMQAEHVTGKSVCGRVDVTVNCVGEVQTVNITEESLTIVETEQATLEATNQAGAAAKQRYAEAIREMVADMNLDMPGIDGLLTSFTGR</sequence>
<dbReference type="Proteomes" id="UP001239462">
    <property type="component" value="Unassembled WGS sequence"/>
</dbReference>
<dbReference type="InterPro" id="IPR004401">
    <property type="entry name" value="YbaB/EbfC"/>
</dbReference>
<reference evidence="1 2" key="1">
    <citation type="submission" date="2023-06" db="EMBL/GenBank/DDBJ databases">
        <title>Roseiconus lacunae JC819 isolated from Gulf of Mannar region, Tamil Nadu.</title>
        <authorList>
            <person name="Pk S."/>
            <person name="Ch S."/>
            <person name="Ch V.R."/>
        </authorList>
    </citation>
    <scope>NUCLEOTIDE SEQUENCE [LARGE SCALE GENOMIC DNA]</scope>
    <source>
        <strain evidence="1 2">JC819</strain>
    </source>
</reference>
<name>A0ABT7PD02_9BACT</name>
<dbReference type="InterPro" id="IPR036894">
    <property type="entry name" value="YbaB-like_sf"/>
</dbReference>
<dbReference type="SUPFAM" id="SSF82607">
    <property type="entry name" value="YbaB-like"/>
    <property type="match status" value="1"/>
</dbReference>
<protein>
    <submittedName>
        <fullName evidence="1">YbaB/EbfC family nucleoid-associated protein</fullName>
    </submittedName>
</protein>
<proteinExistence type="predicted"/>
<comment type="caution">
    <text evidence="1">The sequence shown here is derived from an EMBL/GenBank/DDBJ whole genome shotgun (WGS) entry which is preliminary data.</text>
</comment>
<organism evidence="1 2">
    <name type="scientific">Roseiconus lacunae</name>
    <dbReference type="NCBI Taxonomy" id="2605694"/>
    <lineage>
        <taxon>Bacteria</taxon>
        <taxon>Pseudomonadati</taxon>
        <taxon>Planctomycetota</taxon>
        <taxon>Planctomycetia</taxon>
        <taxon>Pirellulales</taxon>
        <taxon>Pirellulaceae</taxon>
        <taxon>Roseiconus</taxon>
    </lineage>
</organism>
<gene>
    <name evidence="1" type="ORF">QTN89_02925</name>
</gene>
<evidence type="ECO:0000313" key="2">
    <source>
        <dbReference type="Proteomes" id="UP001239462"/>
    </source>
</evidence>
<dbReference type="EMBL" id="JASZZN010000002">
    <property type="protein sequence ID" value="MDM4014369.1"/>
    <property type="molecule type" value="Genomic_DNA"/>
</dbReference>
<dbReference type="Pfam" id="PF02575">
    <property type="entry name" value="YbaB_DNA_bd"/>
    <property type="match status" value="1"/>
</dbReference>
<evidence type="ECO:0000313" key="1">
    <source>
        <dbReference type="EMBL" id="MDM4014369.1"/>
    </source>
</evidence>
<dbReference type="Gene3D" id="3.30.1310.10">
    <property type="entry name" value="Nucleoid-associated protein YbaB-like domain"/>
    <property type="match status" value="1"/>
</dbReference>
<accession>A0ABT7PD02</accession>
<keyword evidence="2" id="KW-1185">Reference proteome</keyword>
<dbReference type="RefSeq" id="WP_149497197.1">
    <property type="nucleotide sequence ID" value="NZ_CP141221.1"/>
</dbReference>